<name>A0A5C5TYV4_9GAMM</name>
<dbReference type="Pfam" id="PF00072">
    <property type="entry name" value="Response_reg"/>
    <property type="match status" value="1"/>
</dbReference>
<feature type="modified residue" description="4-aspartylphosphate" evidence="2">
    <location>
        <position position="66"/>
    </location>
</feature>
<feature type="domain" description="Response regulatory" evidence="3">
    <location>
        <begin position="15"/>
        <end position="127"/>
    </location>
</feature>
<proteinExistence type="predicted"/>
<dbReference type="GO" id="GO:0000160">
    <property type="term" value="P:phosphorelay signal transduction system"/>
    <property type="evidence" value="ECO:0007669"/>
    <property type="project" value="InterPro"/>
</dbReference>
<reference evidence="4 5" key="1">
    <citation type="submission" date="2019-07" db="EMBL/GenBank/DDBJ databases">
        <title>Luteimonas sp. YD-1 nov., isolated from acidic soil.</title>
        <authorList>
            <person name="Zhou J."/>
        </authorList>
    </citation>
    <scope>NUCLEOTIDE SEQUENCE [LARGE SCALE GENOMIC DNA]</scope>
    <source>
        <strain evidence="4 5">YD-1</strain>
    </source>
</reference>
<comment type="caution">
    <text evidence="4">The sequence shown here is derived from an EMBL/GenBank/DDBJ whole genome shotgun (WGS) entry which is preliminary data.</text>
</comment>
<dbReference type="InterPro" id="IPR011006">
    <property type="entry name" value="CheY-like_superfamily"/>
</dbReference>
<evidence type="ECO:0000256" key="2">
    <source>
        <dbReference type="PROSITE-ProRule" id="PRU00169"/>
    </source>
</evidence>
<protein>
    <submittedName>
        <fullName evidence="4">Response regulator</fullName>
    </submittedName>
</protein>
<dbReference type="PANTHER" id="PTHR44591:SF3">
    <property type="entry name" value="RESPONSE REGULATORY DOMAIN-CONTAINING PROTEIN"/>
    <property type="match status" value="1"/>
</dbReference>
<evidence type="ECO:0000256" key="1">
    <source>
        <dbReference type="ARBA" id="ARBA00022553"/>
    </source>
</evidence>
<dbReference type="PROSITE" id="PS50110">
    <property type="entry name" value="RESPONSE_REGULATORY"/>
    <property type="match status" value="1"/>
</dbReference>
<dbReference type="SUPFAM" id="SSF52172">
    <property type="entry name" value="CheY-like"/>
    <property type="match status" value="1"/>
</dbReference>
<dbReference type="SMART" id="SM00448">
    <property type="entry name" value="REC"/>
    <property type="match status" value="1"/>
</dbReference>
<keyword evidence="5" id="KW-1185">Reference proteome</keyword>
<dbReference type="Gene3D" id="3.40.50.2300">
    <property type="match status" value="1"/>
</dbReference>
<dbReference type="EMBL" id="VOHE01000004">
    <property type="protein sequence ID" value="TWT18837.1"/>
    <property type="molecule type" value="Genomic_DNA"/>
</dbReference>
<dbReference type="Proteomes" id="UP000315949">
    <property type="component" value="Unassembled WGS sequence"/>
</dbReference>
<organism evidence="4 5">
    <name type="scientific">Luteimonas wenzhouensis</name>
    <dbReference type="NCBI Taxonomy" id="2599615"/>
    <lineage>
        <taxon>Bacteria</taxon>
        <taxon>Pseudomonadati</taxon>
        <taxon>Pseudomonadota</taxon>
        <taxon>Gammaproteobacteria</taxon>
        <taxon>Lysobacterales</taxon>
        <taxon>Lysobacteraceae</taxon>
        <taxon>Luteimonas</taxon>
    </lineage>
</organism>
<dbReference type="InterPro" id="IPR001789">
    <property type="entry name" value="Sig_transdc_resp-reg_receiver"/>
</dbReference>
<dbReference type="InterPro" id="IPR050595">
    <property type="entry name" value="Bact_response_regulator"/>
</dbReference>
<keyword evidence="1 2" id="KW-0597">Phosphoprotein</keyword>
<dbReference type="OrthoDB" id="9776727at2"/>
<dbReference type="AlphaFoldDB" id="A0A5C5TYV4"/>
<dbReference type="RefSeq" id="WP_146312657.1">
    <property type="nucleotide sequence ID" value="NZ_VOHE01000004.1"/>
</dbReference>
<evidence type="ECO:0000313" key="4">
    <source>
        <dbReference type="EMBL" id="TWT18837.1"/>
    </source>
</evidence>
<evidence type="ECO:0000313" key="5">
    <source>
        <dbReference type="Proteomes" id="UP000315949"/>
    </source>
</evidence>
<gene>
    <name evidence="4" type="ORF">FQY79_09350</name>
</gene>
<accession>A0A5C5TYV4</accession>
<dbReference type="PANTHER" id="PTHR44591">
    <property type="entry name" value="STRESS RESPONSE REGULATOR PROTEIN 1"/>
    <property type="match status" value="1"/>
</dbReference>
<evidence type="ECO:0000259" key="3">
    <source>
        <dbReference type="PROSITE" id="PS50110"/>
    </source>
</evidence>
<dbReference type="CDD" id="cd00156">
    <property type="entry name" value="REC"/>
    <property type="match status" value="1"/>
</dbReference>
<sequence length="133" mass="13967">MAAPASRAVHRPVWRVLLVDDSQDDAELAEWALRKAGLEVECRRACTAAEMVRALAEFAPQGVVSDVNLPGFSGAQALALARAHDAAMPFVFVTGGLAPGERPPQADGLLLKDDLDALAPLLARLMAGVEGRG</sequence>